<evidence type="ECO:0000256" key="10">
    <source>
        <dbReference type="SAM" id="MobiDB-lite"/>
    </source>
</evidence>
<dbReference type="OrthoDB" id="8776177at2"/>
<dbReference type="InterPro" id="IPR007690">
    <property type="entry name" value="T2SS_GspM"/>
</dbReference>
<dbReference type="Gene3D" id="3.30.1360.100">
    <property type="entry name" value="General secretion pathway protein M, EpsM"/>
    <property type="match status" value="1"/>
</dbReference>
<feature type="transmembrane region" description="Helical" evidence="11">
    <location>
        <begin position="26"/>
        <end position="44"/>
    </location>
</feature>
<dbReference type="RefSeq" id="WP_120344607.1">
    <property type="nucleotide sequence ID" value="NZ_MCAS01000012.1"/>
</dbReference>
<evidence type="ECO:0000256" key="9">
    <source>
        <dbReference type="ARBA" id="ARBA00023136"/>
    </source>
</evidence>
<feature type="region of interest" description="Disordered" evidence="10">
    <location>
        <begin position="151"/>
        <end position="170"/>
    </location>
</feature>
<dbReference type="GO" id="GO:0005886">
    <property type="term" value="C:plasma membrane"/>
    <property type="evidence" value="ECO:0007669"/>
    <property type="project" value="UniProtKB-SubCell"/>
</dbReference>
<proteinExistence type="inferred from homology"/>
<evidence type="ECO:0000256" key="4">
    <source>
        <dbReference type="ARBA" id="ARBA00022475"/>
    </source>
</evidence>
<keyword evidence="7" id="KW-0653">Protein transport</keyword>
<dbReference type="GO" id="GO:0015628">
    <property type="term" value="P:protein secretion by the type II secretion system"/>
    <property type="evidence" value="ECO:0007669"/>
    <property type="project" value="InterPro"/>
</dbReference>
<dbReference type="InterPro" id="IPR023229">
    <property type="entry name" value="T2SS_M_periplasmic_sf"/>
</dbReference>
<dbReference type="AlphaFoldDB" id="A0A3R7ET58"/>
<comment type="caution">
    <text evidence="12">The sequence shown here is derived from an EMBL/GenBank/DDBJ whole genome shotgun (WGS) entry which is preliminary data.</text>
</comment>
<dbReference type="SUPFAM" id="SSF103054">
    <property type="entry name" value="General secretion pathway protein M, EpsM"/>
    <property type="match status" value="1"/>
</dbReference>
<sequence>MDAKAVAIRHALTQWWEARATREKQLLGASALLAGVAVIYSVLWSPAFDGSARILASLPGLETEVADVGVLADEARRLRAAASVAAPSGAALRDALSASLDAAALGQVQLAVLDKAVQIDAKDVPFGAWIVWLDDARKRFHVRVISARATGNDKPGHAAVSVTLQPAGEQ</sequence>
<evidence type="ECO:0000256" key="11">
    <source>
        <dbReference type="SAM" id="Phobius"/>
    </source>
</evidence>
<dbReference type="Proteomes" id="UP000283709">
    <property type="component" value="Unassembled WGS sequence"/>
</dbReference>
<evidence type="ECO:0000313" key="12">
    <source>
        <dbReference type="EMBL" id="RKF46579.1"/>
    </source>
</evidence>
<accession>A0A3R7ET58</accession>
<evidence type="ECO:0000256" key="1">
    <source>
        <dbReference type="ARBA" id="ARBA00004377"/>
    </source>
</evidence>
<dbReference type="Pfam" id="PF04612">
    <property type="entry name" value="T2SSM"/>
    <property type="match status" value="1"/>
</dbReference>
<protein>
    <recommendedName>
        <fullName evidence="14">Type II secretion system protein M</fullName>
    </recommendedName>
</protein>
<evidence type="ECO:0000256" key="3">
    <source>
        <dbReference type="ARBA" id="ARBA00022448"/>
    </source>
</evidence>
<evidence type="ECO:0000256" key="8">
    <source>
        <dbReference type="ARBA" id="ARBA00022989"/>
    </source>
</evidence>
<evidence type="ECO:0000256" key="6">
    <source>
        <dbReference type="ARBA" id="ARBA00022692"/>
    </source>
</evidence>
<evidence type="ECO:0000313" key="13">
    <source>
        <dbReference type="Proteomes" id="UP000283709"/>
    </source>
</evidence>
<dbReference type="EMBL" id="MCAS01000012">
    <property type="protein sequence ID" value="RKF46579.1"/>
    <property type="molecule type" value="Genomic_DNA"/>
</dbReference>
<keyword evidence="4" id="KW-1003">Cell membrane</keyword>
<evidence type="ECO:0000256" key="2">
    <source>
        <dbReference type="ARBA" id="ARBA00010637"/>
    </source>
</evidence>
<keyword evidence="8 11" id="KW-1133">Transmembrane helix</keyword>
<gene>
    <name evidence="12" type="ORF">BCY88_02905</name>
</gene>
<organism evidence="12 13">
    <name type="scientific">Paraburkholderia fungorum</name>
    <dbReference type="NCBI Taxonomy" id="134537"/>
    <lineage>
        <taxon>Bacteria</taxon>
        <taxon>Pseudomonadati</taxon>
        <taxon>Pseudomonadota</taxon>
        <taxon>Betaproteobacteria</taxon>
        <taxon>Burkholderiales</taxon>
        <taxon>Burkholderiaceae</taxon>
        <taxon>Paraburkholderia</taxon>
    </lineage>
</organism>
<keyword evidence="9 11" id="KW-0472">Membrane</keyword>
<reference evidence="12 13" key="1">
    <citation type="submission" date="2016-07" db="EMBL/GenBank/DDBJ databases">
        <title>Genome analysis of Burkholderia fungorum ES3-20.</title>
        <authorList>
            <person name="Xu D."/>
            <person name="Yao R."/>
            <person name="Zheng S."/>
        </authorList>
    </citation>
    <scope>NUCLEOTIDE SEQUENCE [LARGE SCALE GENOMIC DNA]</scope>
    <source>
        <strain evidence="12 13">ES3-20</strain>
    </source>
</reference>
<evidence type="ECO:0000256" key="7">
    <source>
        <dbReference type="ARBA" id="ARBA00022927"/>
    </source>
</evidence>
<evidence type="ECO:0000256" key="5">
    <source>
        <dbReference type="ARBA" id="ARBA00022519"/>
    </source>
</evidence>
<keyword evidence="3" id="KW-0813">Transport</keyword>
<keyword evidence="6 11" id="KW-0812">Transmembrane</keyword>
<keyword evidence="5" id="KW-0997">Cell inner membrane</keyword>
<dbReference type="GO" id="GO:0015627">
    <property type="term" value="C:type II protein secretion system complex"/>
    <property type="evidence" value="ECO:0007669"/>
    <property type="project" value="InterPro"/>
</dbReference>
<comment type="similarity">
    <text evidence="2">Belongs to the GSP M family.</text>
</comment>
<name>A0A3R7ET58_9BURK</name>
<evidence type="ECO:0008006" key="14">
    <source>
        <dbReference type="Google" id="ProtNLM"/>
    </source>
</evidence>
<comment type="subcellular location">
    <subcellularLocation>
        <location evidence="1">Cell inner membrane</location>
        <topology evidence="1">Single-pass membrane protein</topology>
    </subcellularLocation>
</comment>